<dbReference type="AlphaFoldDB" id="A0A395WBJ0"/>
<evidence type="ECO:0000313" key="3">
    <source>
        <dbReference type="Proteomes" id="UP000265489"/>
    </source>
</evidence>
<dbReference type="Proteomes" id="UP000265489">
    <property type="component" value="Unassembled WGS sequence"/>
</dbReference>
<dbReference type="EMBL" id="QSAT01000011">
    <property type="protein sequence ID" value="RGW75536.1"/>
    <property type="molecule type" value="Genomic_DNA"/>
</dbReference>
<evidence type="ECO:0000313" key="2">
    <source>
        <dbReference type="EMBL" id="RGW75536.1"/>
    </source>
</evidence>
<dbReference type="EMBL" id="QRYQ01000014">
    <property type="protein sequence ID" value="RGU90978.1"/>
    <property type="molecule type" value="Genomic_DNA"/>
</dbReference>
<organism evidence="1 3">
    <name type="scientific">Holdemanella biformis</name>
    <dbReference type="NCBI Taxonomy" id="1735"/>
    <lineage>
        <taxon>Bacteria</taxon>
        <taxon>Bacillati</taxon>
        <taxon>Bacillota</taxon>
        <taxon>Erysipelotrichia</taxon>
        <taxon>Erysipelotrichales</taxon>
        <taxon>Erysipelotrichaceae</taxon>
        <taxon>Holdemanella</taxon>
    </lineage>
</organism>
<protein>
    <submittedName>
        <fullName evidence="1">TnpV protein</fullName>
    </submittedName>
</protein>
<accession>A0A395WBJ0</accession>
<dbReference type="Proteomes" id="UP000284651">
    <property type="component" value="Unassembled WGS sequence"/>
</dbReference>
<sequence length="51" mass="6098">MKSIFEEMGGTYRWQGDYRIPNIELPEQEEYQLSKYGHIPVSTPSYQSWQV</sequence>
<evidence type="ECO:0000313" key="1">
    <source>
        <dbReference type="EMBL" id="RGU90978.1"/>
    </source>
</evidence>
<gene>
    <name evidence="2" type="ORF">DWV56_04660</name>
    <name evidence="1" type="ORF">DWW32_07765</name>
</gene>
<proteinExistence type="predicted"/>
<name>A0A395WBJ0_9FIRM</name>
<comment type="caution">
    <text evidence="1">The sequence shown here is derived from an EMBL/GenBank/DDBJ whole genome shotgun (WGS) entry which is preliminary data.</text>
</comment>
<evidence type="ECO:0000313" key="4">
    <source>
        <dbReference type="Proteomes" id="UP000284651"/>
    </source>
</evidence>
<reference evidence="3 4" key="1">
    <citation type="submission" date="2018-08" db="EMBL/GenBank/DDBJ databases">
        <title>A genome reference for cultivated species of the human gut microbiota.</title>
        <authorList>
            <person name="Zou Y."/>
            <person name="Xue W."/>
            <person name="Luo G."/>
        </authorList>
    </citation>
    <scope>NUCLEOTIDE SEQUENCE [LARGE SCALE GENOMIC DNA]</scope>
    <source>
        <strain evidence="2 4">AF10-31</strain>
        <strain evidence="1 3">AF15-20</strain>
    </source>
</reference>